<protein>
    <submittedName>
        <fullName evidence="2">Uncharacterized protein</fullName>
    </submittedName>
</protein>
<reference evidence="2" key="1">
    <citation type="submission" date="2017-05" db="UniProtKB">
        <authorList>
            <consortium name="EnsemblMetazoa"/>
        </authorList>
    </citation>
    <scope>IDENTIFICATION</scope>
</reference>
<dbReference type="PANTHER" id="PTHR34415:SF1">
    <property type="entry name" value="INTEGRASE CATALYTIC DOMAIN-CONTAINING PROTEIN"/>
    <property type="match status" value="1"/>
</dbReference>
<feature type="region of interest" description="Disordered" evidence="1">
    <location>
        <begin position="1"/>
        <end position="86"/>
    </location>
</feature>
<organism evidence="2">
    <name type="scientific">Amphimedon queenslandica</name>
    <name type="common">Sponge</name>
    <dbReference type="NCBI Taxonomy" id="400682"/>
    <lineage>
        <taxon>Eukaryota</taxon>
        <taxon>Metazoa</taxon>
        <taxon>Porifera</taxon>
        <taxon>Demospongiae</taxon>
        <taxon>Heteroscleromorpha</taxon>
        <taxon>Haplosclerida</taxon>
        <taxon>Niphatidae</taxon>
        <taxon>Amphimedon</taxon>
    </lineage>
</organism>
<evidence type="ECO:0000256" key="1">
    <source>
        <dbReference type="SAM" id="MobiDB-lite"/>
    </source>
</evidence>
<evidence type="ECO:0000313" key="2">
    <source>
        <dbReference type="EnsemblMetazoa" id="Aqu2.1.17368_001"/>
    </source>
</evidence>
<accession>A0A1X7TRD8</accession>
<dbReference type="AlphaFoldDB" id="A0A1X7TRD8"/>
<dbReference type="InParanoid" id="A0A1X7TRD8"/>
<dbReference type="PANTHER" id="PTHR34415">
    <property type="entry name" value="INTEGRASE CATALYTIC DOMAIN-CONTAINING PROTEIN"/>
    <property type="match status" value="1"/>
</dbReference>
<name>A0A1X7TRD8_AMPQE</name>
<proteinExistence type="predicted"/>
<sequence>MLLRRPVQQLYPIEVGPPNSSNSESQVEHSVGEVPQSQLETDLTPETGLRRSHRSKDEMEDSPQRDGNSANLPPPPAPRGQGGFPSRVAETHEEENYAGDYAILLPRRIPGVRNYEKAKLLPSSVSLHMVYRLYADAGREHALSESSFKRIWRMYVPHIYNIKPMTDICSTCKKNSTAILRNAGCEIERQSEVKVAAKEYIDPVRQEYCVLFRTMSHLELMVTTLSCDLTHDKYNVTS</sequence>
<dbReference type="EnsemblMetazoa" id="Aqu2.1.17368_001">
    <property type="protein sequence ID" value="Aqu2.1.17368_001"/>
    <property type="gene ID" value="Aqu2.1.17368"/>
</dbReference>